<dbReference type="PROSITE" id="PS51257">
    <property type="entry name" value="PROKAR_LIPOPROTEIN"/>
    <property type="match status" value="1"/>
</dbReference>
<dbReference type="SUPFAM" id="SSF55486">
    <property type="entry name" value="Metalloproteases ('zincins'), catalytic domain"/>
    <property type="match status" value="1"/>
</dbReference>
<dbReference type="KEGG" id="hyg:AUC43_02840"/>
<dbReference type="GO" id="GO:0008237">
    <property type="term" value="F:metallopeptidase activity"/>
    <property type="evidence" value="ECO:0007669"/>
    <property type="project" value="InterPro"/>
</dbReference>
<proteinExistence type="predicted"/>
<keyword evidence="2" id="KW-0378">Hydrolase</keyword>
<name>A0A0U4CLL2_9BACT</name>
<dbReference type="AlphaFoldDB" id="A0A0U4CLL2"/>
<protein>
    <submittedName>
        <fullName evidence="2">Protease</fullName>
    </submittedName>
</protein>
<dbReference type="Proteomes" id="UP000059542">
    <property type="component" value="Chromosome"/>
</dbReference>
<dbReference type="OrthoDB" id="785995at2"/>
<dbReference type="EMBL" id="CP013909">
    <property type="protein sequence ID" value="ALW84126.1"/>
    <property type="molecule type" value="Genomic_DNA"/>
</dbReference>
<evidence type="ECO:0000256" key="1">
    <source>
        <dbReference type="SAM" id="SignalP"/>
    </source>
</evidence>
<feature type="chain" id="PRO_5006847989" evidence="1">
    <location>
        <begin position="20"/>
        <end position="271"/>
    </location>
</feature>
<dbReference type="Pfam" id="PF12388">
    <property type="entry name" value="Peptidase_M57"/>
    <property type="match status" value="1"/>
</dbReference>
<gene>
    <name evidence="2" type="ORF">AUC43_02840</name>
</gene>
<keyword evidence="1" id="KW-0732">Signal</keyword>
<dbReference type="InterPro" id="IPR024653">
    <property type="entry name" value="Peptidase_M10/M27/M57"/>
</dbReference>
<dbReference type="GO" id="GO:0006508">
    <property type="term" value="P:proteolysis"/>
    <property type="evidence" value="ECO:0007669"/>
    <property type="project" value="UniProtKB-KW"/>
</dbReference>
<feature type="signal peptide" evidence="1">
    <location>
        <begin position="1"/>
        <end position="19"/>
    </location>
</feature>
<accession>A0A0U4CLL2</accession>
<sequence>MKVKNVLSAAAACAASVLAISSCSKEQETVAPADNAKVSQAVLSQIKDMGLTTTGIQRVAGGYLVEGDIVVTDENLANKPSYQMMRVGGEEQYRTTNLVSVGSGRTVSVRVSTALPSAYVTATDEAIRRYNAQSLLIRFTRVTSGGEIVLNQAPSGSSYLASAGFPSGGNPYYQVLVNSGAIGTANASTYIATILSHEMGHCIGFRHTDYMDRSYSCGGAYSNEGASTVGAILIPGTPSAADPNSWMLACIGSGVNRPFNTNDVTALRYVY</sequence>
<dbReference type="InterPro" id="IPR024079">
    <property type="entry name" value="MetalloPept_cat_dom_sf"/>
</dbReference>
<keyword evidence="3" id="KW-1185">Reference proteome</keyword>
<organism evidence="2 3">
    <name type="scientific">Hymenobacter sedentarius</name>
    <dbReference type="NCBI Taxonomy" id="1411621"/>
    <lineage>
        <taxon>Bacteria</taxon>
        <taxon>Pseudomonadati</taxon>
        <taxon>Bacteroidota</taxon>
        <taxon>Cytophagia</taxon>
        <taxon>Cytophagales</taxon>
        <taxon>Hymenobacteraceae</taxon>
        <taxon>Hymenobacter</taxon>
    </lineage>
</organism>
<evidence type="ECO:0000313" key="2">
    <source>
        <dbReference type="EMBL" id="ALW84126.1"/>
    </source>
</evidence>
<keyword evidence="2" id="KW-0645">Protease</keyword>
<dbReference type="STRING" id="1411621.AUC43_02840"/>
<dbReference type="RefSeq" id="WP_068189695.1">
    <property type="nucleotide sequence ID" value="NZ_CP013909.1"/>
</dbReference>
<evidence type="ECO:0000313" key="3">
    <source>
        <dbReference type="Proteomes" id="UP000059542"/>
    </source>
</evidence>
<reference evidence="2 3" key="1">
    <citation type="submission" date="2015-12" db="EMBL/GenBank/DDBJ databases">
        <authorList>
            <person name="Shamseldin A."/>
            <person name="Moawad H."/>
            <person name="Abd El-Rahim W.M."/>
            <person name="Sadowsky M.J."/>
        </authorList>
    </citation>
    <scope>NUCLEOTIDE SEQUENCE [LARGE SCALE GENOMIC DNA]</scope>
    <source>
        <strain evidence="2 3">DG5B</strain>
    </source>
</reference>
<dbReference type="Gene3D" id="3.40.390.10">
    <property type="entry name" value="Collagenase (Catalytic Domain)"/>
    <property type="match status" value="1"/>
</dbReference>